<reference evidence="2" key="2">
    <citation type="submission" date="2023-07" db="EMBL/GenBank/DDBJ databases">
        <authorList>
            <consortium name="Lawrence Berkeley National Laboratory"/>
            <person name="Haridas S."/>
            <person name="Hensen N."/>
            <person name="Bonometti L."/>
            <person name="Westerberg I."/>
            <person name="Brannstrom I.O."/>
            <person name="Guillou S."/>
            <person name="Cros-Aarteil S."/>
            <person name="Calhoun S."/>
            <person name="Kuo A."/>
            <person name="Mondo S."/>
            <person name="Pangilinan J."/>
            <person name="Riley R."/>
            <person name="LaButti K."/>
            <person name="Andreopoulos B."/>
            <person name="Lipzen A."/>
            <person name="Chen C."/>
            <person name="Yanf M."/>
            <person name="Daum C."/>
            <person name="Ng V."/>
            <person name="Clum A."/>
            <person name="Steindorff A."/>
            <person name="Ohm R."/>
            <person name="Martin F."/>
            <person name="Silar P."/>
            <person name="Natvig D."/>
            <person name="Lalanne C."/>
            <person name="Gautier V."/>
            <person name="Ament-velasquez S.L."/>
            <person name="Kruys A."/>
            <person name="Hutchinson M.I."/>
            <person name="Powell A.J."/>
            <person name="Barry K."/>
            <person name="Miller A.N."/>
            <person name="Grigoriev I.V."/>
            <person name="Debuchy R."/>
            <person name="Gladieux P."/>
            <person name="Thoren M.H."/>
            <person name="Johannesson H."/>
        </authorList>
    </citation>
    <scope>NUCLEOTIDE SEQUENCE</scope>
    <source>
        <strain evidence="2">FGSC 1904</strain>
    </source>
</reference>
<evidence type="ECO:0000313" key="2">
    <source>
        <dbReference type="EMBL" id="KAK3401246.1"/>
    </source>
</evidence>
<organism evidence="2 3">
    <name type="scientific">Sordaria brevicollis</name>
    <dbReference type="NCBI Taxonomy" id="83679"/>
    <lineage>
        <taxon>Eukaryota</taxon>
        <taxon>Fungi</taxon>
        <taxon>Dikarya</taxon>
        <taxon>Ascomycota</taxon>
        <taxon>Pezizomycotina</taxon>
        <taxon>Sordariomycetes</taxon>
        <taxon>Sordariomycetidae</taxon>
        <taxon>Sordariales</taxon>
        <taxon>Sordariaceae</taxon>
        <taxon>Sordaria</taxon>
    </lineage>
</organism>
<name>A0AAE0PJX1_SORBR</name>
<comment type="caution">
    <text evidence="2">The sequence shown here is derived from an EMBL/GenBank/DDBJ whole genome shotgun (WGS) entry which is preliminary data.</text>
</comment>
<reference evidence="2" key="1">
    <citation type="journal article" date="2023" name="Mol. Phylogenet. Evol.">
        <title>Genome-scale phylogeny and comparative genomics of the fungal order Sordariales.</title>
        <authorList>
            <person name="Hensen N."/>
            <person name="Bonometti L."/>
            <person name="Westerberg I."/>
            <person name="Brannstrom I.O."/>
            <person name="Guillou S."/>
            <person name="Cros-Aarteil S."/>
            <person name="Calhoun S."/>
            <person name="Haridas S."/>
            <person name="Kuo A."/>
            <person name="Mondo S."/>
            <person name="Pangilinan J."/>
            <person name="Riley R."/>
            <person name="LaButti K."/>
            <person name="Andreopoulos B."/>
            <person name="Lipzen A."/>
            <person name="Chen C."/>
            <person name="Yan M."/>
            <person name="Daum C."/>
            <person name="Ng V."/>
            <person name="Clum A."/>
            <person name="Steindorff A."/>
            <person name="Ohm R.A."/>
            <person name="Martin F."/>
            <person name="Silar P."/>
            <person name="Natvig D.O."/>
            <person name="Lalanne C."/>
            <person name="Gautier V."/>
            <person name="Ament-Velasquez S.L."/>
            <person name="Kruys A."/>
            <person name="Hutchinson M.I."/>
            <person name="Powell A.J."/>
            <person name="Barry K."/>
            <person name="Miller A.N."/>
            <person name="Grigoriev I.V."/>
            <person name="Debuchy R."/>
            <person name="Gladieux P."/>
            <person name="Hiltunen Thoren M."/>
            <person name="Johannesson H."/>
        </authorList>
    </citation>
    <scope>NUCLEOTIDE SEQUENCE</scope>
    <source>
        <strain evidence="2">FGSC 1904</strain>
    </source>
</reference>
<dbReference type="AlphaFoldDB" id="A0AAE0PJX1"/>
<accession>A0AAE0PJX1</accession>
<keyword evidence="3" id="KW-1185">Reference proteome</keyword>
<dbReference type="EMBL" id="JAUTDP010000003">
    <property type="protein sequence ID" value="KAK3401246.1"/>
    <property type="molecule type" value="Genomic_DNA"/>
</dbReference>
<sequence length="181" mass="19966">MTSQISMGLAACGSMAWRAAQTPVLWHFQNEPIKTTVPPRHPNPAGLGVAHPAEPPRSALVVPVAIITKVTNESHHFQRRQRRLKTLFFDEPNSHSHAGASRRPPAPPELTLTANPNLYRGRLTLPGGYSRSNKRYSRFNGPVSKKERATINATSSTGRSRASYVSNNLNNKNKPKTLEKS</sequence>
<feature type="compositionally biased region" description="Polar residues" evidence="1">
    <location>
        <begin position="151"/>
        <end position="166"/>
    </location>
</feature>
<proteinExistence type="predicted"/>
<protein>
    <submittedName>
        <fullName evidence="2">Uncharacterized protein</fullName>
    </submittedName>
</protein>
<feature type="region of interest" description="Disordered" evidence="1">
    <location>
        <begin position="91"/>
        <end position="181"/>
    </location>
</feature>
<dbReference type="Proteomes" id="UP001281003">
    <property type="component" value="Unassembled WGS sequence"/>
</dbReference>
<evidence type="ECO:0000313" key="3">
    <source>
        <dbReference type="Proteomes" id="UP001281003"/>
    </source>
</evidence>
<gene>
    <name evidence="2" type="ORF">B0T20DRAFT_164338</name>
</gene>
<evidence type="ECO:0000256" key="1">
    <source>
        <dbReference type="SAM" id="MobiDB-lite"/>
    </source>
</evidence>